<evidence type="ECO:0000313" key="1">
    <source>
        <dbReference type="EMBL" id="TFK73400.1"/>
    </source>
</evidence>
<reference evidence="1 2" key="1">
    <citation type="journal article" date="2019" name="Nat. Ecol. Evol.">
        <title>Megaphylogeny resolves global patterns of mushroom evolution.</title>
        <authorList>
            <person name="Varga T."/>
            <person name="Krizsan K."/>
            <person name="Foldi C."/>
            <person name="Dima B."/>
            <person name="Sanchez-Garcia M."/>
            <person name="Sanchez-Ramirez S."/>
            <person name="Szollosi G.J."/>
            <person name="Szarkandi J.G."/>
            <person name="Papp V."/>
            <person name="Albert L."/>
            <person name="Andreopoulos W."/>
            <person name="Angelini C."/>
            <person name="Antonin V."/>
            <person name="Barry K.W."/>
            <person name="Bougher N.L."/>
            <person name="Buchanan P."/>
            <person name="Buyck B."/>
            <person name="Bense V."/>
            <person name="Catcheside P."/>
            <person name="Chovatia M."/>
            <person name="Cooper J."/>
            <person name="Damon W."/>
            <person name="Desjardin D."/>
            <person name="Finy P."/>
            <person name="Geml J."/>
            <person name="Haridas S."/>
            <person name="Hughes K."/>
            <person name="Justo A."/>
            <person name="Karasinski D."/>
            <person name="Kautmanova I."/>
            <person name="Kiss B."/>
            <person name="Kocsube S."/>
            <person name="Kotiranta H."/>
            <person name="LaButti K.M."/>
            <person name="Lechner B.E."/>
            <person name="Liimatainen K."/>
            <person name="Lipzen A."/>
            <person name="Lukacs Z."/>
            <person name="Mihaltcheva S."/>
            <person name="Morgado L.N."/>
            <person name="Niskanen T."/>
            <person name="Noordeloos M.E."/>
            <person name="Ohm R.A."/>
            <person name="Ortiz-Santana B."/>
            <person name="Ovrebo C."/>
            <person name="Racz N."/>
            <person name="Riley R."/>
            <person name="Savchenko A."/>
            <person name="Shiryaev A."/>
            <person name="Soop K."/>
            <person name="Spirin V."/>
            <person name="Szebenyi C."/>
            <person name="Tomsovsky M."/>
            <person name="Tulloss R.E."/>
            <person name="Uehling J."/>
            <person name="Grigoriev I.V."/>
            <person name="Vagvolgyi C."/>
            <person name="Papp T."/>
            <person name="Martin F.M."/>
            <person name="Miettinen O."/>
            <person name="Hibbett D.S."/>
            <person name="Nagy L.G."/>
        </authorList>
    </citation>
    <scope>NUCLEOTIDE SEQUENCE [LARGE SCALE GENOMIC DNA]</scope>
    <source>
        <strain evidence="1 2">NL-1719</strain>
    </source>
</reference>
<evidence type="ECO:0000313" key="2">
    <source>
        <dbReference type="Proteomes" id="UP000308600"/>
    </source>
</evidence>
<name>A0ACD3B6I9_9AGAR</name>
<gene>
    <name evidence="1" type="ORF">BDN72DRAFT_200243</name>
</gene>
<proteinExistence type="predicted"/>
<organism evidence="1 2">
    <name type="scientific">Pluteus cervinus</name>
    <dbReference type="NCBI Taxonomy" id="181527"/>
    <lineage>
        <taxon>Eukaryota</taxon>
        <taxon>Fungi</taxon>
        <taxon>Dikarya</taxon>
        <taxon>Basidiomycota</taxon>
        <taxon>Agaricomycotina</taxon>
        <taxon>Agaricomycetes</taxon>
        <taxon>Agaricomycetidae</taxon>
        <taxon>Agaricales</taxon>
        <taxon>Pluteineae</taxon>
        <taxon>Pluteaceae</taxon>
        <taxon>Pluteus</taxon>
    </lineage>
</organism>
<sequence length="111" mass="12349">MFPKFGQSTVVALSASMSARDLHSLSDVGIERSDVSMVMTSNRKSSSSICRNHRTRIVHHQQPRNGMTPNERQFGTVDQIVAHLMDDNRALIAISSGTTFTQVVIAWIFKC</sequence>
<dbReference type="Proteomes" id="UP000308600">
    <property type="component" value="Unassembled WGS sequence"/>
</dbReference>
<keyword evidence="2" id="KW-1185">Reference proteome</keyword>
<accession>A0ACD3B6I9</accession>
<protein>
    <submittedName>
        <fullName evidence="1">Uncharacterized protein</fullName>
    </submittedName>
</protein>
<dbReference type="EMBL" id="ML208276">
    <property type="protein sequence ID" value="TFK73400.1"/>
    <property type="molecule type" value="Genomic_DNA"/>
</dbReference>